<dbReference type="Pfam" id="PF08950">
    <property type="entry name" value="DUF1861"/>
    <property type="match status" value="1"/>
</dbReference>
<dbReference type="EMBL" id="PQGD01000011">
    <property type="protein sequence ID" value="POP48140.1"/>
    <property type="molecule type" value="Genomic_DNA"/>
</dbReference>
<keyword evidence="3" id="KW-1185">Reference proteome</keyword>
<dbReference type="Gene3D" id="2.115.10.20">
    <property type="entry name" value="Glycosyl hydrolase domain, family 43"/>
    <property type="match status" value="1"/>
</dbReference>
<dbReference type="AlphaFoldDB" id="A0A2P5GNM3"/>
<comment type="caution">
    <text evidence="2">The sequence shown here is derived from an EMBL/GenBank/DDBJ whole genome shotgun (WGS) entry which is preliminary data.</text>
</comment>
<name>A0A2P5GNM3_9ENTR</name>
<protein>
    <recommendedName>
        <fullName evidence="5">DUF1861 domain-containing protein</fullName>
    </recommendedName>
</protein>
<evidence type="ECO:0000313" key="2">
    <source>
        <dbReference type="EMBL" id="POP48140.1"/>
    </source>
</evidence>
<proteinExistence type="predicted"/>
<evidence type="ECO:0000313" key="1">
    <source>
        <dbReference type="EMBL" id="POP43672.1"/>
    </source>
</evidence>
<dbReference type="RefSeq" id="WP_103677011.1">
    <property type="nucleotide sequence ID" value="NZ_PQGD01000011.1"/>
</dbReference>
<evidence type="ECO:0000313" key="3">
    <source>
        <dbReference type="Proteomes" id="UP000237073"/>
    </source>
</evidence>
<dbReference type="PANTHER" id="PTHR37036">
    <property type="match status" value="1"/>
</dbReference>
<organism evidence="2 4">
    <name type="scientific">Superficieibacter electus</name>
    <dbReference type="NCBI Taxonomy" id="2022662"/>
    <lineage>
        <taxon>Bacteria</taxon>
        <taxon>Pseudomonadati</taxon>
        <taxon>Pseudomonadota</taxon>
        <taxon>Gammaproteobacteria</taxon>
        <taxon>Enterobacterales</taxon>
        <taxon>Enterobacteriaceae</taxon>
        <taxon>Superficieibacter</taxon>
    </lineage>
</organism>
<dbReference type="InterPro" id="IPR015045">
    <property type="entry name" value="MPT-1-like_LmxM"/>
</dbReference>
<dbReference type="InterPro" id="IPR023296">
    <property type="entry name" value="Glyco_hydro_beta-prop_sf"/>
</dbReference>
<evidence type="ECO:0000313" key="4">
    <source>
        <dbReference type="Proteomes" id="UP000247005"/>
    </source>
</evidence>
<sequence>MRAPVEALYRDYLARRQPSARGKLRFQGVEGFDVYNPTAPFRDGERWLIAARVEQRDSERSQVRFFHWQGGDEARLLPDAPVFPLQDPFVCRIDGQLMLGGVEVEFAADGNVLRWRTQFWWGPSLYRLRMLSVGPWGMKDIRLVQLADRRILIFTRPQGQPGGRGTIGWTIIDRLSELNAQRLSRATLLEQVNESDWCGANEAHLLADGRVGVLAHVARFDAQQQRHYYAASFIFDPCNGGSTPINIITCRDDFLPGASKREDLCDVVFSGGLYGLPGEDVRLFCGTSDCEVQWRSIRDPFSA</sequence>
<dbReference type="EMBL" id="PQGE01000013">
    <property type="protein sequence ID" value="POP43672.1"/>
    <property type="molecule type" value="Genomic_DNA"/>
</dbReference>
<reference evidence="3 4" key="1">
    <citation type="submission" date="2018-01" db="EMBL/GenBank/DDBJ databases">
        <title>Superficieibacter electus gen. nov., sp. nov., an extended-spectrum beta-lactamase possessing member of the Enterobacteriaceae family, isolated from intensive care unit surfaces.</title>
        <authorList>
            <person name="Potter R.F."/>
            <person name="D'Souza A.W."/>
        </authorList>
    </citation>
    <scope>NUCLEOTIDE SEQUENCE [LARGE SCALE GENOMIC DNA]</scope>
    <source>
        <strain evidence="2 4">BP-1</strain>
        <strain evidence="1 3">BP-2</strain>
    </source>
</reference>
<gene>
    <name evidence="2" type="ORF">CHU32_15005</name>
    <name evidence="1" type="ORF">CHU33_15715</name>
</gene>
<accession>A0A2P5GNM3</accession>
<dbReference type="Proteomes" id="UP000247005">
    <property type="component" value="Unassembled WGS sequence"/>
</dbReference>
<evidence type="ECO:0008006" key="5">
    <source>
        <dbReference type="Google" id="ProtNLM"/>
    </source>
</evidence>
<dbReference type="SUPFAM" id="SSF75005">
    <property type="entry name" value="Arabinanase/levansucrase/invertase"/>
    <property type="match status" value="1"/>
</dbReference>
<dbReference type="OrthoDB" id="7544904at2"/>
<dbReference type="Proteomes" id="UP000237073">
    <property type="component" value="Unassembled WGS sequence"/>
</dbReference>
<dbReference type="PANTHER" id="PTHR37036:SF2">
    <property type="entry name" value="DUF1861 FAMILY PROTEIN"/>
    <property type="match status" value="1"/>
</dbReference>